<gene>
    <name evidence="1" type="ORF">T02_9919</name>
</gene>
<organism evidence="1 2">
    <name type="scientific">Trichinella nativa</name>
    <dbReference type="NCBI Taxonomy" id="6335"/>
    <lineage>
        <taxon>Eukaryota</taxon>
        <taxon>Metazoa</taxon>
        <taxon>Ecdysozoa</taxon>
        <taxon>Nematoda</taxon>
        <taxon>Enoplea</taxon>
        <taxon>Dorylaimia</taxon>
        <taxon>Trichinellida</taxon>
        <taxon>Trichinellidae</taxon>
        <taxon>Trichinella</taxon>
    </lineage>
</organism>
<evidence type="ECO:0000313" key="2">
    <source>
        <dbReference type="Proteomes" id="UP000054721"/>
    </source>
</evidence>
<dbReference type="Proteomes" id="UP000054721">
    <property type="component" value="Unassembled WGS sequence"/>
</dbReference>
<accession>A0A0V1L5L9</accession>
<evidence type="ECO:0000313" key="1">
    <source>
        <dbReference type="EMBL" id="KRZ54797.1"/>
    </source>
</evidence>
<reference evidence="1 2" key="1">
    <citation type="submission" date="2015-05" db="EMBL/GenBank/DDBJ databases">
        <title>Evolution of Trichinella species and genotypes.</title>
        <authorList>
            <person name="Korhonen P.K."/>
            <person name="Edoardo P."/>
            <person name="Giuseppe L.R."/>
            <person name="Gasser R.B."/>
        </authorList>
    </citation>
    <scope>NUCLEOTIDE SEQUENCE [LARGE SCALE GENOMIC DNA]</scope>
    <source>
        <strain evidence="1">ISS10</strain>
    </source>
</reference>
<dbReference type="AlphaFoldDB" id="A0A0V1L5L9"/>
<keyword evidence="2" id="KW-1185">Reference proteome</keyword>
<sequence>MGGSHRRGRFHSVRNILPPDGELVLPSLMRAGSSTVSLATGLVISAVEVRSRVWEEFRHLSEGASHARDVVLQTAGPAGP</sequence>
<protein>
    <submittedName>
        <fullName evidence="1">Uncharacterized protein</fullName>
    </submittedName>
</protein>
<comment type="caution">
    <text evidence="1">The sequence shown here is derived from an EMBL/GenBank/DDBJ whole genome shotgun (WGS) entry which is preliminary data.</text>
</comment>
<proteinExistence type="predicted"/>
<dbReference type="EMBL" id="JYDW01000129">
    <property type="protein sequence ID" value="KRZ54797.1"/>
    <property type="molecule type" value="Genomic_DNA"/>
</dbReference>
<name>A0A0V1L5L9_9BILA</name>